<proteinExistence type="predicted"/>
<dbReference type="NCBIfam" id="TIGR03696">
    <property type="entry name" value="Rhs_assc_core"/>
    <property type="match status" value="1"/>
</dbReference>
<sequence length="187" mass="20291">FAGQYRDTESGLCYNRFRYYDPAGGCYVSPDPIGIRGGLNLYAYVKNPVSWIDPKGLAGCNIVHRAVTPEQAASIRAGNGISRPTPYHRTTPTQHVAGAPHSRDPWISTTRSQSTAEYFATHGGTQAANPIVKIDLSKIPSDKILDVSNAQKAAEHLQTPFTRNVAAAHQEILIFGEIPSEAIIGFL</sequence>
<dbReference type="InterPro" id="IPR022385">
    <property type="entry name" value="Rhs_assc_core"/>
</dbReference>
<dbReference type="EMBL" id="MTAO01000050">
    <property type="protein sequence ID" value="POE21346.1"/>
    <property type="molecule type" value="Genomic_DNA"/>
</dbReference>
<accession>A0ABD6VID9</accession>
<dbReference type="AlphaFoldDB" id="A0ABD6VID9"/>
<dbReference type="Pfam" id="PF24494">
    <property type="entry name" value="DUF7587"/>
    <property type="match status" value="1"/>
</dbReference>
<evidence type="ECO:0000313" key="2">
    <source>
        <dbReference type="EMBL" id="POE21346.1"/>
    </source>
</evidence>
<feature type="non-terminal residue" evidence="2">
    <location>
        <position position="1"/>
    </location>
</feature>
<dbReference type="PRINTS" id="PR00394">
    <property type="entry name" value="RHSPROTEIN"/>
</dbReference>
<gene>
    <name evidence="2" type="ORF">BV926_23110</name>
</gene>
<protein>
    <recommendedName>
        <fullName evidence="1">DUF7587 domain-containing protein</fullName>
    </recommendedName>
</protein>
<dbReference type="InterPro" id="IPR056009">
    <property type="entry name" value="DUF7587"/>
</dbReference>
<name>A0ABD6VID9_9GAMM</name>
<comment type="caution">
    <text evidence="2">The sequence shown here is derived from an EMBL/GenBank/DDBJ whole genome shotgun (WGS) entry which is preliminary data.</text>
</comment>
<dbReference type="InterPro" id="IPR050708">
    <property type="entry name" value="T6SS_VgrG/RHS"/>
</dbReference>
<evidence type="ECO:0000259" key="1">
    <source>
        <dbReference type="Pfam" id="PF24494"/>
    </source>
</evidence>
<feature type="domain" description="DUF7587" evidence="1">
    <location>
        <begin position="92"/>
        <end position="184"/>
    </location>
</feature>
<reference evidence="2 3" key="1">
    <citation type="submission" date="2017-01" db="EMBL/GenBank/DDBJ databases">
        <title>Comparative Genomics of 38 Pectobacterium strains comprising three species revealed the characteristics of Pectobacterium carotovorum.</title>
        <authorList>
            <person name="Xie H."/>
            <person name="Ma Y."/>
            <person name="Li X."/>
        </authorList>
    </citation>
    <scope>NUCLEOTIDE SEQUENCE [LARGE SCALE GENOMIC DNA]</scope>
    <source>
        <strain evidence="2 3">Q142</strain>
    </source>
</reference>
<dbReference type="PANTHER" id="PTHR32305">
    <property type="match status" value="1"/>
</dbReference>
<organism evidence="2 3">
    <name type="scientific">Pectobacterium odoriferum</name>
    <dbReference type="NCBI Taxonomy" id="78398"/>
    <lineage>
        <taxon>Bacteria</taxon>
        <taxon>Pseudomonadati</taxon>
        <taxon>Pseudomonadota</taxon>
        <taxon>Gammaproteobacteria</taxon>
        <taxon>Enterobacterales</taxon>
        <taxon>Pectobacteriaceae</taxon>
        <taxon>Pectobacterium</taxon>
    </lineage>
</organism>
<dbReference type="RefSeq" id="WP_146043972.1">
    <property type="nucleotide sequence ID" value="NZ_MTAH01000049.1"/>
</dbReference>
<dbReference type="Gene3D" id="3.90.210.10">
    <property type="entry name" value="Heat-Labile Enterotoxin, subunit A"/>
    <property type="match status" value="1"/>
</dbReference>
<dbReference type="PANTHER" id="PTHR32305:SF15">
    <property type="entry name" value="PROTEIN RHSA-RELATED"/>
    <property type="match status" value="1"/>
</dbReference>
<dbReference type="Proteomes" id="UP000237274">
    <property type="component" value="Unassembled WGS sequence"/>
</dbReference>
<evidence type="ECO:0000313" key="3">
    <source>
        <dbReference type="Proteomes" id="UP000237274"/>
    </source>
</evidence>
<dbReference type="Gene3D" id="2.180.10.10">
    <property type="entry name" value="RHS repeat-associated core"/>
    <property type="match status" value="1"/>
</dbReference>